<protein>
    <recommendedName>
        <fullName evidence="3">Lipoprotein</fullName>
    </recommendedName>
</protein>
<sequence>MAYRVFAMVTVLGIACGGTGVAVSSVDVVLRNTTQREAAFYLSGGGREATLDVYEMHYLLPGDVVHVPDAMAGPRGARLFLGVVIAGGGLQMREYQGEVTVTAPHHVCILALSEMDYAYEVSQECSP</sequence>
<dbReference type="Proteomes" id="UP001207654">
    <property type="component" value="Unassembled WGS sequence"/>
</dbReference>
<gene>
    <name evidence="1" type="ORF">OV287_38220</name>
</gene>
<organism evidence="1 2">
    <name type="scientific">Archangium lansingense</name>
    <dbReference type="NCBI Taxonomy" id="2995310"/>
    <lineage>
        <taxon>Bacteria</taxon>
        <taxon>Pseudomonadati</taxon>
        <taxon>Myxococcota</taxon>
        <taxon>Myxococcia</taxon>
        <taxon>Myxococcales</taxon>
        <taxon>Cystobacterineae</taxon>
        <taxon>Archangiaceae</taxon>
        <taxon>Archangium</taxon>
    </lineage>
</organism>
<reference evidence="1 2" key="1">
    <citation type="submission" date="2022-11" db="EMBL/GenBank/DDBJ databases">
        <title>Minimal conservation of predation-associated metabolite biosynthetic gene clusters underscores biosynthetic potential of Myxococcota including descriptions for ten novel species: Archangium lansinium sp. nov., Myxococcus landrumus sp. nov., Nannocystis bai.</title>
        <authorList>
            <person name="Ahearne A."/>
            <person name="Stevens C."/>
            <person name="Phillips K."/>
        </authorList>
    </citation>
    <scope>NUCLEOTIDE SEQUENCE [LARGE SCALE GENOMIC DNA]</scope>
    <source>
        <strain evidence="1 2">MIWBW</strain>
    </source>
</reference>
<accession>A0ABT4AFA1</accession>
<evidence type="ECO:0000313" key="2">
    <source>
        <dbReference type="Proteomes" id="UP001207654"/>
    </source>
</evidence>
<proteinExistence type="predicted"/>
<evidence type="ECO:0008006" key="3">
    <source>
        <dbReference type="Google" id="ProtNLM"/>
    </source>
</evidence>
<evidence type="ECO:0000313" key="1">
    <source>
        <dbReference type="EMBL" id="MCY1080305.1"/>
    </source>
</evidence>
<name>A0ABT4AFA1_9BACT</name>
<dbReference type="RefSeq" id="WP_267538976.1">
    <property type="nucleotide sequence ID" value="NZ_JAPNKA010000001.1"/>
</dbReference>
<dbReference type="EMBL" id="JAPNKA010000001">
    <property type="protein sequence ID" value="MCY1080305.1"/>
    <property type="molecule type" value="Genomic_DNA"/>
</dbReference>
<dbReference type="PROSITE" id="PS51257">
    <property type="entry name" value="PROKAR_LIPOPROTEIN"/>
    <property type="match status" value="1"/>
</dbReference>
<keyword evidence="2" id="KW-1185">Reference proteome</keyword>
<comment type="caution">
    <text evidence="1">The sequence shown here is derived from an EMBL/GenBank/DDBJ whole genome shotgun (WGS) entry which is preliminary data.</text>
</comment>